<accession>A0AAD1ACS6</accession>
<evidence type="ECO:0000313" key="3">
    <source>
        <dbReference type="Proteomes" id="UP000283946"/>
    </source>
</evidence>
<feature type="transmembrane region" description="Helical" evidence="1">
    <location>
        <begin position="98"/>
        <end position="121"/>
    </location>
</feature>
<dbReference type="AlphaFoldDB" id="A0AAD1ACS6"/>
<keyword evidence="1" id="KW-1133">Transmembrane helix</keyword>
<sequence length="133" mass="14127">MPAEDADDSSDCFDQGMTQHSTTGILEKPRIEDPSTDVPTPSGIVAPDAVVPLDRDPLVRPADLVSALTGVALCFFSLFVFAIAHWQYFGPDVDEVSVLGWLAPLVAGIICLLVAVVSVAVRVRGRRGGRAHS</sequence>
<keyword evidence="1" id="KW-0812">Transmembrane</keyword>
<keyword evidence="1" id="KW-0472">Membrane</keyword>
<protein>
    <submittedName>
        <fullName evidence="2">Uncharacterized protein</fullName>
    </submittedName>
</protein>
<dbReference type="KEGG" id="ria:C7V51_08275"/>
<evidence type="ECO:0000313" key="2">
    <source>
        <dbReference type="EMBL" id="AZZ55868.1"/>
    </source>
</evidence>
<evidence type="ECO:0000256" key="1">
    <source>
        <dbReference type="SAM" id="Phobius"/>
    </source>
</evidence>
<organism evidence="2 3">
    <name type="scientific">Rathayibacter iranicus</name>
    <dbReference type="NCBI Taxonomy" id="59737"/>
    <lineage>
        <taxon>Bacteria</taxon>
        <taxon>Bacillati</taxon>
        <taxon>Actinomycetota</taxon>
        <taxon>Actinomycetes</taxon>
        <taxon>Micrococcales</taxon>
        <taxon>Microbacteriaceae</taxon>
        <taxon>Rathayibacter</taxon>
    </lineage>
</organism>
<dbReference type="EMBL" id="CP028130">
    <property type="protein sequence ID" value="AZZ55868.1"/>
    <property type="molecule type" value="Genomic_DNA"/>
</dbReference>
<feature type="transmembrane region" description="Helical" evidence="1">
    <location>
        <begin position="64"/>
        <end position="86"/>
    </location>
</feature>
<proteinExistence type="predicted"/>
<gene>
    <name evidence="2" type="ORF">C7V51_08275</name>
</gene>
<dbReference type="Proteomes" id="UP000283946">
    <property type="component" value="Chromosome"/>
</dbReference>
<reference evidence="2 3" key="1">
    <citation type="submission" date="2018-03" db="EMBL/GenBank/DDBJ databases">
        <title>Bacteriophage NCPPB3778 and a type I-E CRISPR drive the evolution of the US Biological Select Agent, Rathayibacter toxicus.</title>
        <authorList>
            <person name="Davis E.W.II."/>
            <person name="Tabima J.F."/>
            <person name="Weisberg A.J."/>
            <person name="Dantas Lopes L."/>
            <person name="Wiseman M.S."/>
            <person name="Wiseman M.S."/>
            <person name="Pupko T."/>
            <person name="Belcher M.S."/>
            <person name="Sechler A.J."/>
            <person name="Tancos M.A."/>
            <person name="Schroeder B.K."/>
            <person name="Murray T.D."/>
            <person name="Luster D.G."/>
            <person name="Schneider W.L."/>
            <person name="Rogers E."/>
            <person name="Andreote F.D."/>
            <person name="Grunwald N.J."/>
            <person name="Putnam M.L."/>
            <person name="Chang J.H."/>
        </authorList>
    </citation>
    <scope>NUCLEOTIDE SEQUENCE [LARGE SCALE GENOMIC DNA]</scope>
    <source>
        <strain evidence="2 3">NCCPB 2253</strain>
    </source>
</reference>
<name>A0AAD1ACS6_9MICO</name>